<sequence length="122" mass="14192">MADFETPSYLLMQTLWPDLDFYLIHITDFDSQRIITFTIARLRSHLNKSMIIHPGETRYYIQCKNCLENQPLIPEHIFECPTFTPRELEIGLNIVMDPLQDILCSQNAPEAATAIVVTFSRF</sequence>
<protein>
    <submittedName>
        <fullName evidence="1">Uncharacterized protein</fullName>
    </submittedName>
</protein>
<organism evidence="1 2">
    <name type="scientific">Trichonephila inaurata madagascariensis</name>
    <dbReference type="NCBI Taxonomy" id="2747483"/>
    <lineage>
        <taxon>Eukaryota</taxon>
        <taxon>Metazoa</taxon>
        <taxon>Ecdysozoa</taxon>
        <taxon>Arthropoda</taxon>
        <taxon>Chelicerata</taxon>
        <taxon>Arachnida</taxon>
        <taxon>Araneae</taxon>
        <taxon>Araneomorphae</taxon>
        <taxon>Entelegynae</taxon>
        <taxon>Araneoidea</taxon>
        <taxon>Nephilidae</taxon>
        <taxon>Trichonephila</taxon>
        <taxon>Trichonephila inaurata</taxon>
    </lineage>
</organism>
<keyword evidence="2" id="KW-1185">Reference proteome</keyword>
<dbReference type="AlphaFoldDB" id="A0A8X7C7L9"/>
<reference evidence="1" key="1">
    <citation type="submission" date="2020-08" db="EMBL/GenBank/DDBJ databases">
        <title>Multicomponent nature underlies the extraordinary mechanical properties of spider dragline silk.</title>
        <authorList>
            <person name="Kono N."/>
            <person name="Nakamura H."/>
            <person name="Mori M."/>
            <person name="Yoshida Y."/>
            <person name="Ohtoshi R."/>
            <person name="Malay A.D."/>
            <person name="Moran D.A.P."/>
            <person name="Tomita M."/>
            <person name="Numata K."/>
            <person name="Arakawa K."/>
        </authorList>
    </citation>
    <scope>NUCLEOTIDE SEQUENCE</scope>
</reference>
<evidence type="ECO:0000313" key="2">
    <source>
        <dbReference type="Proteomes" id="UP000886998"/>
    </source>
</evidence>
<evidence type="ECO:0000313" key="1">
    <source>
        <dbReference type="EMBL" id="GFY58860.1"/>
    </source>
</evidence>
<proteinExistence type="predicted"/>
<dbReference type="Proteomes" id="UP000886998">
    <property type="component" value="Unassembled WGS sequence"/>
</dbReference>
<dbReference type="EMBL" id="BMAV01012289">
    <property type="protein sequence ID" value="GFY58860.1"/>
    <property type="molecule type" value="Genomic_DNA"/>
</dbReference>
<gene>
    <name evidence="1" type="ORF">TNIN_316251</name>
</gene>
<name>A0A8X7C7L9_9ARAC</name>
<accession>A0A8X7C7L9</accession>
<comment type="caution">
    <text evidence="1">The sequence shown here is derived from an EMBL/GenBank/DDBJ whole genome shotgun (WGS) entry which is preliminary data.</text>
</comment>